<dbReference type="InterPro" id="IPR009057">
    <property type="entry name" value="Homeodomain-like_sf"/>
</dbReference>
<keyword evidence="7" id="KW-1185">Reference proteome</keyword>
<feature type="DNA-binding region" description="H-T-H motif" evidence="4">
    <location>
        <begin position="37"/>
        <end position="56"/>
    </location>
</feature>
<dbReference type="InterPro" id="IPR023772">
    <property type="entry name" value="DNA-bd_HTH_TetR-type_CS"/>
</dbReference>
<dbReference type="PROSITE" id="PS01081">
    <property type="entry name" value="HTH_TETR_1"/>
    <property type="match status" value="1"/>
</dbReference>
<organism evidence="6 7">
    <name type="scientific">Rugosimonospora africana</name>
    <dbReference type="NCBI Taxonomy" id="556532"/>
    <lineage>
        <taxon>Bacteria</taxon>
        <taxon>Bacillati</taxon>
        <taxon>Actinomycetota</taxon>
        <taxon>Actinomycetes</taxon>
        <taxon>Micromonosporales</taxon>
        <taxon>Micromonosporaceae</taxon>
        <taxon>Rugosimonospora</taxon>
    </lineage>
</organism>
<evidence type="ECO:0000256" key="1">
    <source>
        <dbReference type="ARBA" id="ARBA00023015"/>
    </source>
</evidence>
<accession>A0A8J3QZF2</accession>
<dbReference type="GO" id="GO:0003700">
    <property type="term" value="F:DNA-binding transcription factor activity"/>
    <property type="evidence" value="ECO:0007669"/>
    <property type="project" value="TreeGrafter"/>
</dbReference>
<comment type="caution">
    <text evidence="6">The sequence shown here is derived from an EMBL/GenBank/DDBJ whole genome shotgun (WGS) entry which is preliminary data.</text>
</comment>
<dbReference type="Gene3D" id="1.10.357.10">
    <property type="entry name" value="Tetracycline Repressor, domain 2"/>
    <property type="match status" value="1"/>
</dbReference>
<keyword evidence="3" id="KW-0804">Transcription</keyword>
<dbReference type="PROSITE" id="PS50977">
    <property type="entry name" value="HTH_TETR_2"/>
    <property type="match status" value="1"/>
</dbReference>
<evidence type="ECO:0000256" key="4">
    <source>
        <dbReference type="PROSITE-ProRule" id="PRU00335"/>
    </source>
</evidence>
<dbReference type="PRINTS" id="PR00455">
    <property type="entry name" value="HTHTETR"/>
</dbReference>
<sequence length="226" mass="24994">MTIDPGGDRAPEDLTARARIRDAALRIFADRGIDQATIREIAKAAGVSSGLVRHHFGSKEALRDACDAYAVERMNQIRQQIFTEGRSRDQAFMGTVHPVAMLMQRYLARSFLDGSEAAAARFDDMVRLSEQWLTDHGIVPRDLRAYAAVFVVMQMGVFAMPEQVSRAMGADVRTPEGNARMLAAMVDIFAHPLLTPEEAAMSFEALDRFIARSPEGGARNEARPKE</sequence>
<gene>
    <name evidence="6" type="ORF">Raf01_56080</name>
</gene>
<evidence type="ECO:0000313" key="6">
    <source>
        <dbReference type="EMBL" id="GIH17436.1"/>
    </source>
</evidence>
<keyword evidence="1" id="KW-0805">Transcription regulation</keyword>
<proteinExistence type="predicted"/>
<dbReference type="Proteomes" id="UP000642748">
    <property type="component" value="Unassembled WGS sequence"/>
</dbReference>
<dbReference type="PANTHER" id="PTHR30055">
    <property type="entry name" value="HTH-TYPE TRANSCRIPTIONAL REGULATOR RUTR"/>
    <property type="match status" value="1"/>
</dbReference>
<dbReference type="PANTHER" id="PTHR30055:SF234">
    <property type="entry name" value="HTH-TYPE TRANSCRIPTIONAL REGULATOR BETI"/>
    <property type="match status" value="1"/>
</dbReference>
<dbReference type="InterPro" id="IPR050109">
    <property type="entry name" value="HTH-type_TetR-like_transc_reg"/>
</dbReference>
<evidence type="ECO:0000259" key="5">
    <source>
        <dbReference type="PROSITE" id="PS50977"/>
    </source>
</evidence>
<dbReference type="RefSeq" id="WP_239133971.1">
    <property type="nucleotide sequence ID" value="NZ_BONZ01000055.1"/>
</dbReference>
<evidence type="ECO:0000256" key="2">
    <source>
        <dbReference type="ARBA" id="ARBA00023125"/>
    </source>
</evidence>
<keyword evidence="2 4" id="KW-0238">DNA-binding</keyword>
<evidence type="ECO:0000256" key="3">
    <source>
        <dbReference type="ARBA" id="ARBA00023163"/>
    </source>
</evidence>
<name>A0A8J3QZF2_9ACTN</name>
<dbReference type="InterPro" id="IPR041484">
    <property type="entry name" value="TetR_C_25"/>
</dbReference>
<dbReference type="EMBL" id="BONZ01000055">
    <property type="protein sequence ID" value="GIH17436.1"/>
    <property type="molecule type" value="Genomic_DNA"/>
</dbReference>
<dbReference type="AlphaFoldDB" id="A0A8J3QZF2"/>
<evidence type="ECO:0000313" key="7">
    <source>
        <dbReference type="Proteomes" id="UP000642748"/>
    </source>
</evidence>
<dbReference type="Pfam" id="PF17933">
    <property type="entry name" value="TetR_C_25"/>
    <property type="match status" value="1"/>
</dbReference>
<feature type="domain" description="HTH tetR-type" evidence="5">
    <location>
        <begin position="14"/>
        <end position="74"/>
    </location>
</feature>
<dbReference type="GO" id="GO:0000976">
    <property type="term" value="F:transcription cis-regulatory region binding"/>
    <property type="evidence" value="ECO:0007669"/>
    <property type="project" value="TreeGrafter"/>
</dbReference>
<dbReference type="Pfam" id="PF00440">
    <property type="entry name" value="TetR_N"/>
    <property type="match status" value="1"/>
</dbReference>
<dbReference type="SUPFAM" id="SSF46689">
    <property type="entry name" value="Homeodomain-like"/>
    <property type="match status" value="1"/>
</dbReference>
<dbReference type="InterPro" id="IPR001647">
    <property type="entry name" value="HTH_TetR"/>
</dbReference>
<reference evidence="6" key="1">
    <citation type="submission" date="2021-01" db="EMBL/GenBank/DDBJ databases">
        <title>Whole genome shotgun sequence of Rugosimonospora africana NBRC 104875.</title>
        <authorList>
            <person name="Komaki H."/>
            <person name="Tamura T."/>
        </authorList>
    </citation>
    <scope>NUCLEOTIDE SEQUENCE</scope>
    <source>
        <strain evidence="6">NBRC 104875</strain>
    </source>
</reference>
<protein>
    <recommendedName>
        <fullName evidence="5">HTH tetR-type domain-containing protein</fullName>
    </recommendedName>
</protein>